<dbReference type="EMBL" id="AUSV01000048">
    <property type="protein sequence ID" value="ESP92609.1"/>
    <property type="molecule type" value="Genomic_DNA"/>
</dbReference>
<dbReference type="Proteomes" id="UP000017820">
    <property type="component" value="Unassembled WGS sequence"/>
</dbReference>
<name>V4HXD4_PSEL2</name>
<sequence length="54" mass="6330">KLDPFGNQIGRFPFLNTLNVAFNTTNLPTIWFMRYLLNQTSLEFSGEPNDFFQN</sequence>
<reference evidence="1 2" key="1">
    <citation type="submission" date="2013-07" db="EMBL/GenBank/DDBJ databases">
        <title>Draft genome sequence of Pseudoalteromonas luteoviolacea 2ta16.</title>
        <authorList>
            <person name="Allen E.E."/>
            <person name="Azam F."/>
            <person name="Podell S."/>
        </authorList>
    </citation>
    <scope>NUCLEOTIDE SEQUENCE [LARGE SCALE GENOMIC DNA]</scope>
    <source>
        <strain evidence="1 2">2ta16</strain>
    </source>
</reference>
<organism evidence="1 2">
    <name type="scientific">Pseudoalteromonas luteoviolacea (strain 2ta16)</name>
    <dbReference type="NCBI Taxonomy" id="1353533"/>
    <lineage>
        <taxon>Bacteria</taxon>
        <taxon>Pseudomonadati</taxon>
        <taxon>Pseudomonadota</taxon>
        <taxon>Gammaproteobacteria</taxon>
        <taxon>Alteromonadales</taxon>
        <taxon>Pseudoalteromonadaceae</taxon>
        <taxon>Pseudoalteromonas</taxon>
    </lineage>
</organism>
<evidence type="ECO:0000313" key="2">
    <source>
        <dbReference type="Proteomes" id="UP000017820"/>
    </source>
</evidence>
<dbReference type="AlphaFoldDB" id="V4HXD4"/>
<protein>
    <submittedName>
        <fullName evidence="1">Uncharacterized protein</fullName>
    </submittedName>
</protein>
<accession>V4HXD4</accession>
<feature type="non-terminal residue" evidence="1">
    <location>
        <position position="1"/>
    </location>
</feature>
<gene>
    <name evidence="1" type="ORF">PL2TA16_04121</name>
</gene>
<evidence type="ECO:0000313" key="1">
    <source>
        <dbReference type="EMBL" id="ESP92609.1"/>
    </source>
</evidence>
<proteinExistence type="predicted"/>
<comment type="caution">
    <text evidence="1">The sequence shown here is derived from an EMBL/GenBank/DDBJ whole genome shotgun (WGS) entry which is preliminary data.</text>
</comment>